<gene>
    <name evidence="4" type="ORF">METZ01_LOCUS202397</name>
</gene>
<sequence>MPDPALREAQRTMELGTIGKRQPRLDGPQKVSGRSLFTDDIRLPGMLWGKILRSRYAHARIAHIDVSKALALPGVKVVVTGDDSADVFVNEYEPAICKGVVRYIGEEVAAVAAIDEVTAEEALELIEVDYEPLPAVATLRKALRPNAPQINPYYVGNVASDNIDDYGDPDKALAEADLILENKFTTHPTHNCYSEFHAVLVDYSFSDKLTMYTPTQSGYMFQNKLSQAFGLSTSQIRIVHLNTGGAFTGRGLLRPHHYIAAILSRKTCRPVKIFSTGDEEFLTCRAGGSNDYVVKTAVT</sequence>
<dbReference type="InterPro" id="IPR000674">
    <property type="entry name" value="Ald_Oxase/Xan_DH_a/b"/>
</dbReference>
<dbReference type="InterPro" id="IPR037165">
    <property type="entry name" value="AldOxase/xan_DH_Mopterin-bd_sf"/>
</dbReference>
<evidence type="ECO:0000259" key="3">
    <source>
        <dbReference type="SMART" id="SM01008"/>
    </source>
</evidence>
<keyword evidence="2" id="KW-0560">Oxidoreductase</keyword>
<accession>A0A382EHX9</accession>
<evidence type="ECO:0000256" key="2">
    <source>
        <dbReference type="ARBA" id="ARBA00023002"/>
    </source>
</evidence>
<dbReference type="InterPro" id="IPR016208">
    <property type="entry name" value="Ald_Oxase/xanthine_DH-like"/>
</dbReference>
<dbReference type="EMBL" id="UINC01044290">
    <property type="protein sequence ID" value="SVB49543.1"/>
    <property type="molecule type" value="Genomic_DNA"/>
</dbReference>
<dbReference type="PANTHER" id="PTHR11908">
    <property type="entry name" value="XANTHINE DEHYDROGENASE"/>
    <property type="match status" value="1"/>
</dbReference>
<dbReference type="SUPFAM" id="SSF54665">
    <property type="entry name" value="CO dehydrogenase molybdoprotein N-domain-like"/>
    <property type="match status" value="1"/>
</dbReference>
<dbReference type="InterPro" id="IPR036856">
    <property type="entry name" value="Ald_Oxase/Xan_DH_a/b_sf"/>
</dbReference>
<feature type="domain" description="Aldehyde oxidase/xanthine dehydrogenase a/b hammerhead" evidence="3">
    <location>
        <begin position="32"/>
        <end position="134"/>
    </location>
</feature>
<dbReference type="GO" id="GO:0005506">
    <property type="term" value="F:iron ion binding"/>
    <property type="evidence" value="ECO:0007669"/>
    <property type="project" value="InterPro"/>
</dbReference>
<evidence type="ECO:0000313" key="4">
    <source>
        <dbReference type="EMBL" id="SVB49543.1"/>
    </source>
</evidence>
<dbReference type="InterPro" id="IPR008274">
    <property type="entry name" value="AldOxase/xan_DH_MoCoBD1"/>
</dbReference>
<proteinExistence type="predicted"/>
<dbReference type="Gene3D" id="3.90.1170.50">
    <property type="entry name" value="Aldehyde oxidase/xanthine dehydrogenase, a/b hammerhead"/>
    <property type="match status" value="1"/>
</dbReference>
<keyword evidence="1" id="KW-0500">Molybdenum</keyword>
<dbReference type="Pfam" id="PF01315">
    <property type="entry name" value="Ald_Xan_dh_C"/>
    <property type="match status" value="1"/>
</dbReference>
<dbReference type="SUPFAM" id="SSF56003">
    <property type="entry name" value="Molybdenum cofactor-binding domain"/>
    <property type="match status" value="1"/>
</dbReference>
<name>A0A382EHX9_9ZZZZ</name>
<feature type="non-terminal residue" evidence="4">
    <location>
        <position position="299"/>
    </location>
</feature>
<dbReference type="PANTHER" id="PTHR11908:SF132">
    <property type="entry name" value="ALDEHYDE OXIDASE 1-RELATED"/>
    <property type="match status" value="1"/>
</dbReference>
<protein>
    <recommendedName>
        <fullName evidence="3">Aldehyde oxidase/xanthine dehydrogenase a/b hammerhead domain-containing protein</fullName>
    </recommendedName>
</protein>
<dbReference type="AlphaFoldDB" id="A0A382EHX9"/>
<dbReference type="Pfam" id="PF02738">
    <property type="entry name" value="MoCoBD_1"/>
    <property type="match status" value="1"/>
</dbReference>
<reference evidence="4" key="1">
    <citation type="submission" date="2018-05" db="EMBL/GenBank/DDBJ databases">
        <authorList>
            <person name="Lanie J.A."/>
            <person name="Ng W.-L."/>
            <person name="Kazmierczak K.M."/>
            <person name="Andrzejewski T.M."/>
            <person name="Davidsen T.M."/>
            <person name="Wayne K.J."/>
            <person name="Tettelin H."/>
            <person name="Glass J.I."/>
            <person name="Rusch D."/>
            <person name="Podicherti R."/>
            <person name="Tsui H.-C.T."/>
            <person name="Winkler M.E."/>
        </authorList>
    </citation>
    <scope>NUCLEOTIDE SEQUENCE</scope>
</reference>
<evidence type="ECO:0000256" key="1">
    <source>
        <dbReference type="ARBA" id="ARBA00022505"/>
    </source>
</evidence>
<organism evidence="4">
    <name type="scientific">marine metagenome</name>
    <dbReference type="NCBI Taxonomy" id="408172"/>
    <lineage>
        <taxon>unclassified sequences</taxon>
        <taxon>metagenomes</taxon>
        <taxon>ecological metagenomes</taxon>
    </lineage>
</organism>
<dbReference type="GO" id="GO:0016491">
    <property type="term" value="F:oxidoreductase activity"/>
    <property type="evidence" value="ECO:0007669"/>
    <property type="project" value="UniProtKB-KW"/>
</dbReference>
<dbReference type="SMART" id="SM01008">
    <property type="entry name" value="Ald_Xan_dh_C"/>
    <property type="match status" value="1"/>
</dbReference>
<dbReference type="Gene3D" id="3.30.365.10">
    <property type="entry name" value="Aldehyde oxidase/xanthine dehydrogenase, molybdopterin binding domain"/>
    <property type="match status" value="2"/>
</dbReference>